<comment type="caution">
    <text evidence="1">The sequence shown here is derived from an EMBL/GenBank/DDBJ whole genome shotgun (WGS) entry which is preliminary data.</text>
</comment>
<dbReference type="Proteomes" id="UP001500325">
    <property type="component" value="Unassembled WGS sequence"/>
</dbReference>
<organism evidence="1 2">
    <name type="scientific">Pseudonocardia yuanmonensis</name>
    <dbReference type="NCBI Taxonomy" id="1095914"/>
    <lineage>
        <taxon>Bacteria</taxon>
        <taxon>Bacillati</taxon>
        <taxon>Actinomycetota</taxon>
        <taxon>Actinomycetes</taxon>
        <taxon>Pseudonocardiales</taxon>
        <taxon>Pseudonocardiaceae</taxon>
        <taxon>Pseudonocardia</taxon>
    </lineage>
</organism>
<proteinExistence type="predicted"/>
<protein>
    <submittedName>
        <fullName evidence="1">Uncharacterized protein</fullName>
    </submittedName>
</protein>
<reference evidence="2" key="1">
    <citation type="journal article" date="2019" name="Int. J. Syst. Evol. Microbiol.">
        <title>The Global Catalogue of Microorganisms (GCM) 10K type strain sequencing project: providing services to taxonomists for standard genome sequencing and annotation.</title>
        <authorList>
            <consortium name="The Broad Institute Genomics Platform"/>
            <consortium name="The Broad Institute Genome Sequencing Center for Infectious Disease"/>
            <person name="Wu L."/>
            <person name="Ma J."/>
        </authorList>
    </citation>
    <scope>NUCLEOTIDE SEQUENCE [LARGE SCALE GENOMIC DNA]</scope>
    <source>
        <strain evidence="2">JCM 18055</strain>
    </source>
</reference>
<dbReference type="RefSeq" id="WP_345384851.1">
    <property type="nucleotide sequence ID" value="NZ_BAABIC010000043.1"/>
</dbReference>
<accession>A0ABP8XW60</accession>
<evidence type="ECO:0000313" key="2">
    <source>
        <dbReference type="Proteomes" id="UP001500325"/>
    </source>
</evidence>
<gene>
    <name evidence="1" type="ORF">GCM10023215_67120</name>
</gene>
<sequence length="46" mass="4989">MFRTATTDSIAAFVAADSDWREFSDRDAHQDRIASGLAGALDEPGF</sequence>
<dbReference type="EMBL" id="BAABIC010000043">
    <property type="protein sequence ID" value="GAA4714521.1"/>
    <property type="molecule type" value="Genomic_DNA"/>
</dbReference>
<keyword evidence="2" id="KW-1185">Reference proteome</keyword>
<name>A0ABP8XW60_9PSEU</name>
<evidence type="ECO:0000313" key="1">
    <source>
        <dbReference type="EMBL" id="GAA4714521.1"/>
    </source>
</evidence>